<gene>
    <name evidence="1" type="ORF">FDP08_05560</name>
</gene>
<dbReference type="AlphaFoldDB" id="A0A4U6R2I2"/>
<evidence type="ECO:0000313" key="2">
    <source>
        <dbReference type="Proteomes" id="UP000308488"/>
    </source>
</evidence>
<accession>A0A4U6R2I2</accession>
<keyword evidence="2" id="KW-1185">Reference proteome</keyword>
<sequence>MSLKNSLQERFRRFSEEALPGALGDVGEKIEHFRKRLDHLNCSLAERALPEDRKPRVRELSLSRKAERAGQKVVKLREKI</sequence>
<evidence type="ECO:0000313" key="1">
    <source>
        <dbReference type="EMBL" id="TKV67591.1"/>
    </source>
</evidence>
<comment type="caution">
    <text evidence="1">The sequence shown here is derived from an EMBL/GenBank/DDBJ whole genome shotgun (WGS) entry which is preliminary data.</text>
</comment>
<dbReference type="OrthoDB" id="6197478at2"/>
<name>A0A4U6R2I2_9GAMM</name>
<protein>
    <submittedName>
        <fullName evidence="1">Uncharacterized protein</fullName>
    </submittedName>
</protein>
<dbReference type="EMBL" id="SZYH01000001">
    <property type="protein sequence ID" value="TKV67591.1"/>
    <property type="molecule type" value="Genomic_DNA"/>
</dbReference>
<dbReference type="Proteomes" id="UP000308488">
    <property type="component" value="Unassembled WGS sequence"/>
</dbReference>
<dbReference type="RefSeq" id="WP_137435006.1">
    <property type="nucleotide sequence ID" value="NZ_JANRHC010000001.1"/>
</dbReference>
<reference evidence="1 2" key="1">
    <citation type="submission" date="2019-05" db="EMBL/GenBank/DDBJ databases">
        <title>Marinobacter panjinensis sp. nov., a moderately halophilic bacterium isolated from sea tidal flat environment.</title>
        <authorList>
            <person name="Yang W."/>
            <person name="An M."/>
            <person name="He W."/>
            <person name="Luo X."/>
            <person name="Zhu L."/>
            <person name="Chen G."/>
            <person name="Zhang Y."/>
            <person name="Wang Y."/>
        </authorList>
    </citation>
    <scope>NUCLEOTIDE SEQUENCE [LARGE SCALE GENOMIC DNA]</scope>
    <source>
        <strain evidence="1 2">PJ-16</strain>
    </source>
</reference>
<organism evidence="1 2">
    <name type="scientific">Marinobacter panjinensis</name>
    <dbReference type="NCBI Taxonomy" id="2576384"/>
    <lineage>
        <taxon>Bacteria</taxon>
        <taxon>Pseudomonadati</taxon>
        <taxon>Pseudomonadota</taxon>
        <taxon>Gammaproteobacteria</taxon>
        <taxon>Pseudomonadales</taxon>
        <taxon>Marinobacteraceae</taxon>
        <taxon>Marinobacter</taxon>
    </lineage>
</organism>
<proteinExistence type="predicted"/>